<dbReference type="Pfam" id="PF18130">
    <property type="entry name" value="ATPgrasp_N"/>
    <property type="match status" value="1"/>
</dbReference>
<feature type="domain" description="ATP-grasp" evidence="5">
    <location>
        <begin position="115"/>
        <end position="325"/>
    </location>
</feature>
<dbReference type="AlphaFoldDB" id="A0A2N3Y1G5"/>
<dbReference type="OrthoDB" id="24041at2"/>
<dbReference type="GO" id="GO:0005524">
    <property type="term" value="F:ATP binding"/>
    <property type="evidence" value="ECO:0007669"/>
    <property type="project" value="UniProtKB-UniRule"/>
</dbReference>
<dbReference type="RefSeq" id="WP_010309697.1">
    <property type="nucleotide sequence ID" value="NZ_CP061007.1"/>
</dbReference>
<dbReference type="EMBL" id="PJNB01000001">
    <property type="protein sequence ID" value="PKW16745.1"/>
    <property type="molecule type" value="Genomic_DNA"/>
</dbReference>
<dbReference type="PROSITE" id="PS50975">
    <property type="entry name" value="ATP_GRASP"/>
    <property type="match status" value="1"/>
</dbReference>
<name>A0A2N3Y1G5_SACSN</name>
<dbReference type="Proteomes" id="UP000233786">
    <property type="component" value="Unassembled WGS sequence"/>
</dbReference>
<evidence type="ECO:0000256" key="2">
    <source>
        <dbReference type="ARBA" id="ARBA00022741"/>
    </source>
</evidence>
<keyword evidence="3 4" id="KW-0067">ATP-binding</keyword>
<dbReference type="InterPro" id="IPR040570">
    <property type="entry name" value="LAL_C2"/>
</dbReference>
<evidence type="ECO:0000256" key="3">
    <source>
        <dbReference type="ARBA" id="ARBA00022840"/>
    </source>
</evidence>
<dbReference type="Pfam" id="PF13535">
    <property type="entry name" value="ATP-grasp_4"/>
    <property type="match status" value="1"/>
</dbReference>
<accession>A0A2N3Y1G5</accession>
<organism evidence="6 7">
    <name type="scientific">Saccharopolyspora spinosa</name>
    <dbReference type="NCBI Taxonomy" id="60894"/>
    <lineage>
        <taxon>Bacteria</taxon>
        <taxon>Bacillati</taxon>
        <taxon>Actinomycetota</taxon>
        <taxon>Actinomycetes</taxon>
        <taxon>Pseudonocardiales</taxon>
        <taxon>Pseudonocardiaceae</taxon>
        <taxon>Saccharopolyspora</taxon>
    </lineage>
</organism>
<dbReference type="STRING" id="994479.GCA_000194155_04660"/>
<keyword evidence="2 4" id="KW-0547">Nucleotide-binding</keyword>
<dbReference type="GO" id="GO:0016874">
    <property type="term" value="F:ligase activity"/>
    <property type="evidence" value="ECO:0007669"/>
    <property type="project" value="UniProtKB-KW"/>
</dbReference>
<proteinExistence type="predicted"/>
<evidence type="ECO:0000259" key="5">
    <source>
        <dbReference type="PROSITE" id="PS50975"/>
    </source>
</evidence>
<dbReference type="PANTHER" id="PTHR43585:SF2">
    <property type="entry name" value="ATP-GRASP ENZYME FSQD"/>
    <property type="match status" value="1"/>
</dbReference>
<evidence type="ECO:0000313" key="7">
    <source>
        <dbReference type="Proteomes" id="UP000233786"/>
    </source>
</evidence>
<sequence>MTLMILHTRNASRRKHLAKAAETAHALGHRAIVVVEEPSWERDYVDEVYAAPTGDLQATVDRCVEIAKQESEPIAGVIAFVEHSVPAAAAVAEQLGLPYISPETAAKSRDKLSMRQAFANVGISQPSFALATSIEEAQQAAASSIGYPLVMKPIIGGGSMFVRRVDSPEELAEHFEEIRAGAWAGFDYDPLFFLKSRYSEGILLEEYLVGNEISVESYVQNGETTVVAVHDKPTPMDGPFFEETFYATPTELTGDTLERVKKFTALAHQGLGITQGATHTEFRVSASGEPYILETGARLGGGPIYQSVLLSTGIDMVEVLTKVSLGADADVVVDSERFRHVGFTLHFAERPGELLAVNGVESLEAGEDVSEVMIYRQIGEKVDVPPRVWQAHGHVIFTGDSREDVVHKQREINETLRFHVR</sequence>
<keyword evidence="1" id="KW-0436">Ligase</keyword>
<evidence type="ECO:0000313" key="6">
    <source>
        <dbReference type="EMBL" id="PKW16745.1"/>
    </source>
</evidence>
<dbReference type="InterPro" id="IPR052032">
    <property type="entry name" value="ATP-dep_AA_Ligase"/>
</dbReference>
<gene>
    <name evidence="6" type="ORF">A8926_4620</name>
</gene>
<evidence type="ECO:0000256" key="4">
    <source>
        <dbReference type="PROSITE-ProRule" id="PRU00409"/>
    </source>
</evidence>
<dbReference type="InterPro" id="IPR041472">
    <property type="entry name" value="BL00235/CARNS1_N"/>
</dbReference>
<dbReference type="InterPro" id="IPR011761">
    <property type="entry name" value="ATP-grasp"/>
</dbReference>
<keyword evidence="7" id="KW-1185">Reference proteome</keyword>
<evidence type="ECO:0000256" key="1">
    <source>
        <dbReference type="ARBA" id="ARBA00022598"/>
    </source>
</evidence>
<dbReference type="Gene3D" id="3.30.470.20">
    <property type="entry name" value="ATP-grasp fold, B domain"/>
    <property type="match status" value="1"/>
</dbReference>
<dbReference type="SUPFAM" id="SSF56059">
    <property type="entry name" value="Glutathione synthetase ATP-binding domain-like"/>
    <property type="match status" value="1"/>
</dbReference>
<dbReference type="GO" id="GO:0046872">
    <property type="term" value="F:metal ion binding"/>
    <property type="evidence" value="ECO:0007669"/>
    <property type="project" value="InterPro"/>
</dbReference>
<dbReference type="Gene3D" id="3.40.50.20">
    <property type="match status" value="1"/>
</dbReference>
<dbReference type="PANTHER" id="PTHR43585">
    <property type="entry name" value="FUMIPYRROLE BIOSYNTHESIS PROTEIN C"/>
    <property type="match status" value="1"/>
</dbReference>
<comment type="caution">
    <text evidence="6">The sequence shown here is derived from an EMBL/GenBank/DDBJ whole genome shotgun (WGS) entry which is preliminary data.</text>
</comment>
<protein>
    <submittedName>
        <fullName evidence="6">Biotin carboxylase</fullName>
    </submittedName>
</protein>
<dbReference type="Pfam" id="PF18603">
    <property type="entry name" value="LAL_C2"/>
    <property type="match status" value="1"/>
</dbReference>
<reference evidence="6" key="1">
    <citation type="submission" date="2017-12" db="EMBL/GenBank/DDBJ databases">
        <title>Sequencing the genomes of 1000 Actinobacteria strains.</title>
        <authorList>
            <person name="Klenk H.-P."/>
        </authorList>
    </citation>
    <scope>NUCLEOTIDE SEQUENCE [LARGE SCALE GENOMIC DNA]</scope>
    <source>
        <strain evidence="6">DSM 44228</strain>
    </source>
</reference>